<dbReference type="RefSeq" id="WP_165131177.1">
    <property type="nucleotide sequence ID" value="NZ_CP049249.1"/>
</dbReference>
<dbReference type="EMBL" id="JACIEC010000003">
    <property type="protein sequence ID" value="MBB4144500.1"/>
    <property type="molecule type" value="Genomic_DNA"/>
</dbReference>
<accession>A0A7W6LHJ3</accession>
<gene>
    <name evidence="1" type="ORF">GGQ72_003057</name>
</gene>
<dbReference type="AlphaFoldDB" id="A0A7W6LHJ3"/>
<evidence type="ECO:0000313" key="1">
    <source>
        <dbReference type="EMBL" id="MBB4144500.1"/>
    </source>
</evidence>
<dbReference type="Proteomes" id="UP000519897">
    <property type="component" value="Unassembled WGS sequence"/>
</dbReference>
<protein>
    <submittedName>
        <fullName evidence="1">Uncharacterized protein</fullName>
    </submittedName>
</protein>
<proteinExistence type="predicted"/>
<dbReference type="SUPFAM" id="SSF81301">
    <property type="entry name" value="Nucleotidyltransferase"/>
    <property type="match status" value="1"/>
</dbReference>
<sequence length="351" mass="39000">MNSMSFENYLAFKRTSKTAIRDAARLLANSNGEEIILAVGSVAEGLGNSKSDLDLLLLPKDDGVEEGAQAECSWVSGDCIVDMQILSASRMQALIARLEAWASEAWDVSRLAPFTTAELLLLHRLCTGVPLSGGKEEQTARGLLPDRDQVARLKLHTARHMARTVQVDMVGYQRLGDWHSLLYASQDLLGHISDGLLAAFRFTNPNPKWRSRLLHGLPTDWADGIVARSLTSDARDTIWRKHYAPPHIDVHSALAHAGVTTAFGRAVFALAECRLVHNLETSWQKTVSRRHGIDPLQMHLPSLELDADFVILPDRVYIARLNEFDTALEIAFEHFPLILQQEIATSTDVRQ</sequence>
<name>A0A7W6LHJ3_9HYPH</name>
<keyword evidence="2" id="KW-1185">Reference proteome</keyword>
<evidence type="ECO:0000313" key="2">
    <source>
        <dbReference type="Proteomes" id="UP000519897"/>
    </source>
</evidence>
<reference evidence="1 2" key="1">
    <citation type="submission" date="2020-08" db="EMBL/GenBank/DDBJ databases">
        <title>Genomic Encyclopedia of Type Strains, Phase IV (KMG-IV): sequencing the most valuable type-strain genomes for metagenomic binning, comparative biology and taxonomic classification.</title>
        <authorList>
            <person name="Goeker M."/>
        </authorList>
    </citation>
    <scope>NUCLEOTIDE SEQUENCE [LARGE SCALE GENOMIC DNA]</scope>
    <source>
        <strain evidence="1 2">DSM 29514</strain>
    </source>
</reference>
<dbReference type="InterPro" id="IPR043519">
    <property type="entry name" value="NT_sf"/>
</dbReference>
<comment type="caution">
    <text evidence="1">The sequence shown here is derived from an EMBL/GenBank/DDBJ whole genome shotgun (WGS) entry which is preliminary data.</text>
</comment>
<organism evidence="1 2">
    <name type="scientific">Rhizobium rhizoryzae</name>
    <dbReference type="NCBI Taxonomy" id="451876"/>
    <lineage>
        <taxon>Bacteria</taxon>
        <taxon>Pseudomonadati</taxon>
        <taxon>Pseudomonadota</taxon>
        <taxon>Alphaproteobacteria</taxon>
        <taxon>Hyphomicrobiales</taxon>
        <taxon>Rhizobiaceae</taxon>
        <taxon>Rhizobium/Agrobacterium group</taxon>
        <taxon>Rhizobium</taxon>
    </lineage>
</organism>